<comment type="caution">
    <text evidence="2">The sequence shown here is derived from an EMBL/GenBank/DDBJ whole genome shotgun (WGS) entry which is preliminary data.</text>
</comment>
<gene>
    <name evidence="2" type="ORF">JJB11_07295</name>
</gene>
<protein>
    <submittedName>
        <fullName evidence="2">VOC family protein</fullName>
    </submittedName>
</protein>
<dbReference type="InterPro" id="IPR004360">
    <property type="entry name" value="Glyas_Fos-R_dOase_dom"/>
</dbReference>
<reference evidence="2" key="2">
    <citation type="submission" date="2021-01" db="EMBL/GenBank/DDBJ databases">
        <authorList>
            <person name="Kang M."/>
        </authorList>
    </citation>
    <scope>NUCLEOTIDE SEQUENCE</scope>
    <source>
        <strain evidence="2">KACC 17527</strain>
    </source>
</reference>
<feature type="domain" description="VOC" evidence="1">
    <location>
        <begin position="23"/>
        <end position="158"/>
    </location>
</feature>
<sequence length="167" mass="18471">MQGDTPAPTIRLVYPLINKVTLSLNHFSIRTMDLDATQRFYERVLGLTVGPRPNFPFPGLWMYRGDHDSYTNAVVHIIGMDRNDPEGLKRYLGDRDVSSLHGSGAVDHVAFFATGLAAMRAHLRSLGVAARERTVPDLGLHQVFLDDPNGVVIELNYPAAEEAATRS</sequence>
<reference evidence="2" key="1">
    <citation type="journal article" date="2012" name="J. Microbiol. Biotechnol.">
        <title>Ramlibacter ginsenosidimutans sp. nov., with ginsenoside-converting activity.</title>
        <authorList>
            <person name="Wang L."/>
            <person name="An D.S."/>
            <person name="Kim S.G."/>
            <person name="Jin F.X."/>
            <person name="Kim S.C."/>
            <person name="Lee S.T."/>
            <person name="Im W.T."/>
        </authorList>
    </citation>
    <scope>NUCLEOTIDE SEQUENCE</scope>
    <source>
        <strain evidence="2">KACC 17527</strain>
    </source>
</reference>
<evidence type="ECO:0000259" key="1">
    <source>
        <dbReference type="PROSITE" id="PS51819"/>
    </source>
</evidence>
<accession>A0A934TRY9</accession>
<dbReference type="InterPro" id="IPR029068">
    <property type="entry name" value="Glyas_Bleomycin-R_OHBP_Dase"/>
</dbReference>
<dbReference type="Pfam" id="PF00903">
    <property type="entry name" value="Glyoxalase"/>
    <property type="match status" value="1"/>
</dbReference>
<name>A0A934TRY9_9BURK</name>
<dbReference type="PANTHER" id="PTHR46142">
    <property type="match status" value="1"/>
</dbReference>
<dbReference type="EMBL" id="JAEPWM010000002">
    <property type="protein sequence ID" value="MBK6005896.1"/>
    <property type="molecule type" value="Genomic_DNA"/>
</dbReference>
<keyword evidence="3" id="KW-1185">Reference proteome</keyword>
<dbReference type="Gene3D" id="3.10.180.10">
    <property type="entry name" value="2,3-Dihydroxybiphenyl 1,2-Dioxygenase, domain 1"/>
    <property type="match status" value="1"/>
</dbReference>
<dbReference type="InterPro" id="IPR037523">
    <property type="entry name" value="VOC_core"/>
</dbReference>
<dbReference type="PROSITE" id="PS51819">
    <property type="entry name" value="VOC"/>
    <property type="match status" value="1"/>
</dbReference>
<dbReference type="SUPFAM" id="SSF54593">
    <property type="entry name" value="Glyoxalase/Bleomycin resistance protein/Dihydroxybiphenyl dioxygenase"/>
    <property type="match status" value="1"/>
</dbReference>
<dbReference type="Proteomes" id="UP000630528">
    <property type="component" value="Unassembled WGS sequence"/>
</dbReference>
<evidence type="ECO:0000313" key="3">
    <source>
        <dbReference type="Proteomes" id="UP000630528"/>
    </source>
</evidence>
<proteinExistence type="predicted"/>
<dbReference type="AlphaFoldDB" id="A0A934TRY9"/>
<dbReference type="PANTHER" id="PTHR46142:SF3">
    <property type="entry name" value="F18B13.24 PROTEIN"/>
    <property type="match status" value="1"/>
</dbReference>
<organism evidence="2 3">
    <name type="scientific">Ramlibacter ginsenosidimutans</name>
    <dbReference type="NCBI Taxonomy" id="502333"/>
    <lineage>
        <taxon>Bacteria</taxon>
        <taxon>Pseudomonadati</taxon>
        <taxon>Pseudomonadota</taxon>
        <taxon>Betaproteobacteria</taxon>
        <taxon>Burkholderiales</taxon>
        <taxon>Comamonadaceae</taxon>
        <taxon>Ramlibacter</taxon>
    </lineage>
</organism>
<evidence type="ECO:0000313" key="2">
    <source>
        <dbReference type="EMBL" id="MBK6005896.1"/>
    </source>
</evidence>